<evidence type="ECO:0000313" key="3">
    <source>
        <dbReference type="Proteomes" id="UP000078561"/>
    </source>
</evidence>
<dbReference type="SUPFAM" id="SSF81383">
    <property type="entry name" value="F-box domain"/>
    <property type="match status" value="1"/>
</dbReference>
<dbReference type="InterPro" id="IPR001810">
    <property type="entry name" value="F-box_dom"/>
</dbReference>
<dbReference type="AlphaFoldDB" id="A0A168PAG4"/>
<evidence type="ECO:0000259" key="1">
    <source>
        <dbReference type="PROSITE" id="PS50181"/>
    </source>
</evidence>
<dbReference type="Proteomes" id="UP000078561">
    <property type="component" value="Unassembled WGS sequence"/>
</dbReference>
<dbReference type="CDD" id="cd09917">
    <property type="entry name" value="F-box_SF"/>
    <property type="match status" value="1"/>
</dbReference>
<dbReference type="STRING" id="4829.A0A168PAG4"/>
<proteinExistence type="predicted"/>
<dbReference type="PROSITE" id="PS50181">
    <property type="entry name" value="FBOX"/>
    <property type="match status" value="1"/>
</dbReference>
<sequence length="365" mass="41398">MICTAVPTTSIHRLTSFLSFARATKVTTKLPHTRMLTDLPDEILTCIFECLDSLSTIYQFALTSKKLNSISATPRSLACWLTQQKGPRFSIYFALLAMPHLCDDHFIRLLINQGALISRHLVQQLVLLYGKSSSQPSLFTQCIQQLPFSGYAVLIHQGFNSYGNIMVNATESDYHQLMKGDGNWEVGIHEHGFLPAPAVGGYSRRLLNLAITRPDLFSLISPVFDFDRDARQTLWDSIFLLLLDAAFTQNPSTHHRAQLACLDTIITPRPLRFASSRLLQRSGKPEFETDLHCFAHTFMTFFNKYPAGYCDEKVMHKLLSLMFAYLHPSFDLRLALLEISRGLLPTRKDITAQLDRFLKNNPLDP</sequence>
<gene>
    <name evidence="2" type="primary">ABSGL_07803.1 scaffold 9133</name>
</gene>
<dbReference type="OrthoDB" id="270318at2759"/>
<dbReference type="InterPro" id="IPR036047">
    <property type="entry name" value="F-box-like_dom_sf"/>
</dbReference>
<name>A0A168PAG4_ABSGL</name>
<dbReference type="Pfam" id="PF12937">
    <property type="entry name" value="F-box-like"/>
    <property type="match status" value="1"/>
</dbReference>
<dbReference type="OMA" id="AWIMTHY"/>
<evidence type="ECO:0000313" key="2">
    <source>
        <dbReference type="EMBL" id="SAM02046.1"/>
    </source>
</evidence>
<organism evidence="2">
    <name type="scientific">Absidia glauca</name>
    <name type="common">Pin mould</name>
    <dbReference type="NCBI Taxonomy" id="4829"/>
    <lineage>
        <taxon>Eukaryota</taxon>
        <taxon>Fungi</taxon>
        <taxon>Fungi incertae sedis</taxon>
        <taxon>Mucoromycota</taxon>
        <taxon>Mucoromycotina</taxon>
        <taxon>Mucoromycetes</taxon>
        <taxon>Mucorales</taxon>
        <taxon>Cunninghamellaceae</taxon>
        <taxon>Absidia</taxon>
    </lineage>
</organism>
<dbReference type="EMBL" id="LT553646">
    <property type="protein sequence ID" value="SAM02046.1"/>
    <property type="molecule type" value="Genomic_DNA"/>
</dbReference>
<accession>A0A168PAG4</accession>
<reference evidence="2" key="1">
    <citation type="submission" date="2016-04" db="EMBL/GenBank/DDBJ databases">
        <authorList>
            <person name="Evans L.H."/>
            <person name="Alamgir A."/>
            <person name="Owens N."/>
            <person name="Weber N.D."/>
            <person name="Virtaneva K."/>
            <person name="Barbian K."/>
            <person name="Babar A."/>
            <person name="Rosenke K."/>
        </authorList>
    </citation>
    <scope>NUCLEOTIDE SEQUENCE [LARGE SCALE GENOMIC DNA]</scope>
    <source>
        <strain evidence="2">CBS 101.48</strain>
    </source>
</reference>
<dbReference type="InParanoid" id="A0A168PAG4"/>
<protein>
    <recommendedName>
        <fullName evidence="1">F-box domain-containing protein</fullName>
    </recommendedName>
</protein>
<keyword evidence="3" id="KW-1185">Reference proteome</keyword>
<feature type="domain" description="F-box" evidence="1">
    <location>
        <begin position="33"/>
        <end position="83"/>
    </location>
</feature>